<dbReference type="InterPro" id="IPR027417">
    <property type="entry name" value="P-loop_NTPase"/>
</dbReference>
<evidence type="ECO:0000313" key="7">
    <source>
        <dbReference type="EMBL" id="AFO51585.1"/>
    </source>
</evidence>
<dbReference type="InterPro" id="IPR003439">
    <property type="entry name" value="ABC_transporter-like_ATP-bd"/>
</dbReference>
<comment type="similarity">
    <text evidence="1">Belongs to the ABC transporter superfamily.</text>
</comment>
<keyword evidence="4 7" id="KW-0067">ATP-binding</keyword>
<evidence type="ECO:0000256" key="2">
    <source>
        <dbReference type="ARBA" id="ARBA00022448"/>
    </source>
</evidence>
<keyword evidence="2" id="KW-0813">Transport</keyword>
<evidence type="ECO:0000313" key="8">
    <source>
        <dbReference type="Proteomes" id="UP000006502"/>
    </source>
</evidence>
<organism evidence="7 8">
    <name type="scientific">Mycoplasma haematolamae (strain Purdue)</name>
    <dbReference type="NCBI Taxonomy" id="1212765"/>
    <lineage>
        <taxon>Bacteria</taxon>
        <taxon>Bacillati</taxon>
        <taxon>Mycoplasmatota</taxon>
        <taxon>Mollicutes</taxon>
        <taxon>Mycoplasmataceae</taxon>
        <taxon>Mycoplasma</taxon>
    </lineage>
</organism>
<dbReference type="PANTHER" id="PTHR42711">
    <property type="entry name" value="ABC TRANSPORTER ATP-BINDING PROTEIN"/>
    <property type="match status" value="1"/>
</dbReference>
<dbReference type="AlphaFoldDB" id="I7B8N6"/>
<dbReference type="GO" id="GO:0016887">
    <property type="term" value="F:ATP hydrolysis activity"/>
    <property type="evidence" value="ECO:0007669"/>
    <property type="project" value="InterPro"/>
</dbReference>
<dbReference type="KEGG" id="mhl:MHLP_00025"/>
<keyword evidence="8" id="KW-1185">Reference proteome</keyword>
<sequence>MSSLEKKSKKDLKLDDLLELRREHKELEDQSKKLHDYLNQNIFSVLDSTQGKEETKLGELFKIEDSSFNFFKKLSKSGIFDFNFPAIEINNLTKYYGNKNLPSLVNVSLKVHFGDFHIVIGPNSSGKTTLFNCIAAREEYDGEILFNSVNYKGDMQKISKVCGFVPYDHEFDQFSSVEDIVNTKLQIMGVDESCIKNYLDMQLKALSLEETRKTLIIDLSLLEIRKIQLLIALVYDSPVLVLDQPFLGLQHSEKLELMTILSRFKAQDRSIVVFTHELSDLPAYSNTCTLLSEGKVYYSGSLENLLLESKNKYSISTSDNDEALNILAKYSESYAVNSLKNLIFCTFDGRLNFLLFQRECASKNIVLLEIRKISLELEDIYSSISKVGSKTARIEINKKKYFSTS</sequence>
<reference evidence="8" key="2">
    <citation type="submission" date="2012-07" db="EMBL/GenBank/DDBJ databases">
        <title>Complete genome sequence of 'Candidatus Mycoplasma haemolamae'.</title>
        <authorList>
            <person name="Guimaraes A.M.S."/>
            <person name="Toth B."/>
            <person name="Santos A.P."/>
            <person name="Nascimento N.C."/>
            <person name="Sojka J.E."/>
            <person name="Messick J.B."/>
        </authorList>
    </citation>
    <scope>NUCLEOTIDE SEQUENCE [LARGE SCALE GENOMIC DNA]</scope>
    <source>
        <strain evidence="8">Purdue</strain>
    </source>
</reference>
<keyword evidence="5" id="KW-0175">Coiled coil</keyword>
<accession>I7B8N6</accession>
<dbReference type="InterPro" id="IPR050763">
    <property type="entry name" value="ABC_transporter_ATP-binding"/>
</dbReference>
<dbReference type="Proteomes" id="UP000006502">
    <property type="component" value="Chromosome"/>
</dbReference>
<protein>
    <submittedName>
        <fullName evidence="7">ABC transporter-like ATP-binding protein</fullName>
    </submittedName>
</protein>
<keyword evidence="3" id="KW-0547">Nucleotide-binding</keyword>
<dbReference type="Pfam" id="PF00005">
    <property type="entry name" value="ABC_tran"/>
    <property type="match status" value="1"/>
</dbReference>
<evidence type="ECO:0000256" key="5">
    <source>
        <dbReference type="SAM" id="Coils"/>
    </source>
</evidence>
<reference evidence="7 8" key="1">
    <citation type="journal article" date="2012" name="J. Bacteriol.">
        <title>Genome Sequence of "Candidatus Mycoplasma haemolamae" Strain Purdue, a Red Blood Cell Pathogen of Alpacas (Vicugna pacos) and Llamas (Lama glama).</title>
        <authorList>
            <person name="Guimaraes A.M."/>
            <person name="Toth B."/>
            <person name="Santos A.P."/>
            <person name="do Nascimento N.C."/>
            <person name="Kritchevsky J.E."/>
            <person name="Messick J.B."/>
        </authorList>
    </citation>
    <scope>NUCLEOTIDE SEQUENCE [LARGE SCALE GENOMIC DNA]</scope>
    <source>
        <strain evidence="7 8">Purdue</strain>
    </source>
</reference>
<dbReference type="PANTHER" id="PTHR42711:SF5">
    <property type="entry name" value="ABC TRANSPORTER ATP-BINDING PROTEIN NATA"/>
    <property type="match status" value="1"/>
</dbReference>
<dbReference type="STRING" id="1212765.MHLP_00025"/>
<dbReference type="GO" id="GO:0005524">
    <property type="term" value="F:ATP binding"/>
    <property type="evidence" value="ECO:0007669"/>
    <property type="project" value="UniProtKB-KW"/>
</dbReference>
<gene>
    <name evidence="7" type="ordered locus">MHLP_00025</name>
</gene>
<dbReference type="PROSITE" id="PS50893">
    <property type="entry name" value="ABC_TRANSPORTER_2"/>
    <property type="match status" value="1"/>
</dbReference>
<evidence type="ECO:0000256" key="1">
    <source>
        <dbReference type="ARBA" id="ARBA00005417"/>
    </source>
</evidence>
<proteinExistence type="inferred from homology"/>
<feature type="coiled-coil region" evidence="5">
    <location>
        <begin position="10"/>
        <end position="40"/>
    </location>
</feature>
<dbReference type="PATRIC" id="fig|1212765.3.peg.5"/>
<dbReference type="Gene3D" id="3.40.50.300">
    <property type="entry name" value="P-loop containing nucleotide triphosphate hydrolases"/>
    <property type="match status" value="1"/>
</dbReference>
<evidence type="ECO:0000259" key="6">
    <source>
        <dbReference type="PROSITE" id="PS50893"/>
    </source>
</evidence>
<dbReference type="HOGENOM" id="CLU_681185_0_0_14"/>
<feature type="domain" description="ABC transporter" evidence="6">
    <location>
        <begin position="87"/>
        <end position="318"/>
    </location>
</feature>
<dbReference type="SUPFAM" id="SSF52540">
    <property type="entry name" value="P-loop containing nucleoside triphosphate hydrolases"/>
    <property type="match status" value="1"/>
</dbReference>
<dbReference type="OrthoDB" id="9804819at2"/>
<name>I7B8N6_MYCHA</name>
<evidence type="ECO:0000256" key="3">
    <source>
        <dbReference type="ARBA" id="ARBA00022741"/>
    </source>
</evidence>
<evidence type="ECO:0000256" key="4">
    <source>
        <dbReference type="ARBA" id="ARBA00022840"/>
    </source>
</evidence>
<dbReference type="EMBL" id="CP003731">
    <property type="protein sequence ID" value="AFO51585.1"/>
    <property type="molecule type" value="Genomic_DNA"/>
</dbReference>